<dbReference type="PANTHER" id="PTHR10434:SF64">
    <property type="entry name" value="1-ACYL-SN-GLYCEROL-3-PHOSPHATE ACYLTRANSFERASE-RELATED"/>
    <property type="match status" value="1"/>
</dbReference>
<keyword evidence="9" id="KW-1185">Reference proteome</keyword>
<feature type="domain" description="Phospholipid/glycerol acyltransferase" evidence="7">
    <location>
        <begin position="108"/>
        <end position="221"/>
    </location>
</feature>
<dbReference type="RefSeq" id="WP_311673810.1">
    <property type="nucleotide sequence ID" value="NZ_JAVREQ010000012.1"/>
</dbReference>
<dbReference type="InterPro" id="IPR002123">
    <property type="entry name" value="Plipid/glycerol_acylTrfase"/>
</dbReference>
<dbReference type="EMBL" id="JAVREQ010000012">
    <property type="protein sequence ID" value="MDT0380036.1"/>
    <property type="molecule type" value="Genomic_DNA"/>
</dbReference>
<feature type="compositionally biased region" description="Basic and acidic residues" evidence="6">
    <location>
        <begin position="309"/>
        <end position="319"/>
    </location>
</feature>
<evidence type="ECO:0000256" key="6">
    <source>
        <dbReference type="SAM" id="MobiDB-lite"/>
    </source>
</evidence>
<evidence type="ECO:0000256" key="2">
    <source>
        <dbReference type="ARBA" id="ARBA00022516"/>
    </source>
</evidence>
<comment type="pathway">
    <text evidence="1">Lipid metabolism.</text>
</comment>
<feature type="region of interest" description="Disordered" evidence="6">
    <location>
        <begin position="302"/>
        <end position="354"/>
    </location>
</feature>
<gene>
    <name evidence="8" type="ORF">RM572_14830</name>
</gene>
<keyword evidence="3" id="KW-0808">Transferase</keyword>
<organism evidence="8 9">
    <name type="scientific">Streptomyces hazeniae</name>
    <dbReference type="NCBI Taxonomy" id="3075538"/>
    <lineage>
        <taxon>Bacteria</taxon>
        <taxon>Bacillati</taxon>
        <taxon>Actinomycetota</taxon>
        <taxon>Actinomycetes</taxon>
        <taxon>Kitasatosporales</taxon>
        <taxon>Streptomycetaceae</taxon>
        <taxon>Streptomyces</taxon>
    </lineage>
</organism>
<feature type="compositionally biased region" description="Low complexity" evidence="6">
    <location>
        <begin position="322"/>
        <end position="338"/>
    </location>
</feature>
<comment type="caution">
    <text evidence="8">The sequence shown here is derived from an EMBL/GenBank/DDBJ whole genome shotgun (WGS) entry which is preliminary data.</text>
</comment>
<evidence type="ECO:0000256" key="5">
    <source>
        <dbReference type="ARBA" id="ARBA00023315"/>
    </source>
</evidence>
<dbReference type="Proteomes" id="UP001183414">
    <property type="component" value="Unassembled WGS sequence"/>
</dbReference>
<proteinExistence type="predicted"/>
<evidence type="ECO:0000313" key="8">
    <source>
        <dbReference type="EMBL" id="MDT0380036.1"/>
    </source>
</evidence>
<evidence type="ECO:0000256" key="1">
    <source>
        <dbReference type="ARBA" id="ARBA00005189"/>
    </source>
</evidence>
<name>A0ABU2NSS7_9ACTN</name>
<dbReference type="SMART" id="SM00563">
    <property type="entry name" value="PlsC"/>
    <property type="match status" value="1"/>
</dbReference>
<dbReference type="GO" id="GO:0016746">
    <property type="term" value="F:acyltransferase activity"/>
    <property type="evidence" value="ECO:0007669"/>
    <property type="project" value="UniProtKB-KW"/>
</dbReference>
<dbReference type="Pfam" id="PF01553">
    <property type="entry name" value="Acyltransferase"/>
    <property type="match status" value="1"/>
</dbReference>
<sequence>MTGAGMTGAGGDGCRGSGTRAGPHPWLPVPACTTARCLPAAAPVVGPARRLARWGALAAVLAAGLACAPAVRGRPVAPAAARLWARTLLRALGVHLRPTAVPPPAGPVLVVANHISWLDVVLLAAVRPGRMLAKAEIAGYPVLGRLAAWGGTVFVDRARLRALPGTIAALARLLRAGSTVVAFPEGGTWCGRGRGGRYRNAVFQAALDAGVPVQPVAVRYLRRPPGGGSRSPRGGGRPDGTATVAAFVGDDTLFASLRRVIAARGLAADVTVLPVIPAGAHHSRAALAGAAGRAIIRAGNLPFPGHRRGPGEGEGEVRRWPRTGTTRWTARRSAGGRTVPSRRPRGPAPRRPSR</sequence>
<dbReference type="PANTHER" id="PTHR10434">
    <property type="entry name" value="1-ACYL-SN-GLYCEROL-3-PHOSPHATE ACYLTRANSFERASE"/>
    <property type="match status" value="1"/>
</dbReference>
<accession>A0ABU2NSS7</accession>
<evidence type="ECO:0000259" key="7">
    <source>
        <dbReference type="SMART" id="SM00563"/>
    </source>
</evidence>
<dbReference type="SUPFAM" id="SSF69593">
    <property type="entry name" value="Glycerol-3-phosphate (1)-acyltransferase"/>
    <property type="match status" value="1"/>
</dbReference>
<evidence type="ECO:0000256" key="4">
    <source>
        <dbReference type="ARBA" id="ARBA00023098"/>
    </source>
</evidence>
<evidence type="ECO:0000256" key="3">
    <source>
        <dbReference type="ARBA" id="ARBA00022679"/>
    </source>
</evidence>
<keyword evidence="5 8" id="KW-0012">Acyltransferase</keyword>
<keyword evidence="2" id="KW-0444">Lipid biosynthesis</keyword>
<reference evidence="9" key="1">
    <citation type="submission" date="2023-07" db="EMBL/GenBank/DDBJ databases">
        <title>30 novel species of actinomycetes from the DSMZ collection.</title>
        <authorList>
            <person name="Nouioui I."/>
        </authorList>
    </citation>
    <scope>NUCLEOTIDE SEQUENCE [LARGE SCALE GENOMIC DNA]</scope>
    <source>
        <strain evidence="9">DSM 42041</strain>
    </source>
</reference>
<dbReference type="CDD" id="cd07989">
    <property type="entry name" value="LPLAT_AGPAT-like"/>
    <property type="match status" value="1"/>
</dbReference>
<keyword evidence="4" id="KW-0443">Lipid metabolism</keyword>
<evidence type="ECO:0000313" key="9">
    <source>
        <dbReference type="Proteomes" id="UP001183414"/>
    </source>
</evidence>
<protein>
    <submittedName>
        <fullName evidence="8">Lysophospholipid acyltransferase family protein</fullName>
    </submittedName>
</protein>